<dbReference type="EMBL" id="MNBE01000695">
    <property type="protein sequence ID" value="OKO97385.1"/>
    <property type="molecule type" value="Genomic_DNA"/>
</dbReference>
<feature type="region of interest" description="Disordered" evidence="9">
    <location>
        <begin position="1244"/>
        <end position="1263"/>
    </location>
</feature>
<dbReference type="GO" id="GO:0031380">
    <property type="term" value="C:nuclear RNA-directed RNA polymerase complex"/>
    <property type="evidence" value="ECO:0007669"/>
    <property type="project" value="TreeGrafter"/>
</dbReference>
<sequence length="1351" mass="153795">MSTSSGSGSTGLTPTPTFPSAPILWLPWNKWETVGVRISRLPKEVAIRDLWEAFSKEGEICSIDIFDDRHGERSSKGRVRFKLCSMPITIGVLTGFKTQQELPCKRFDVGVLLDESTACAMRTFHRDAAPKMAVDVRSKALLAYFSATVHEARPFTLGSPEISPSTFRLKIPFPQLVRVWETYHANSHEVSLTIILDSPPVYHRQSTDIQATFSTESSWRETDLWMRQTSIAHNLGSQDQARVSLRKSGQIVDLGRWNVFKFSFSTMDLPEQDYKILMEMLKDHNIIVENGKHFRTITQRPEPVWRWIDLFDSRGRFRSTLEDLAHHDYVYLPFEVRYQLEVCLSHRHLSEFTMPRQFVEKLMELGVASAVRLLEHVATNKRKYLDPMEIFKIKYPKGISDSVIPGYCCFMRTARVTPTTLHYNTPTIDTSNRVTRNYQEFLDRFLRVRFTDEKTQGRIYSTYFASNDEVFARIKKTLTNGIRIGDRHYEFLAFGNSQFREHGAYFFAPTPNLTAAHIRAWMGQFSHIRNVARYAARLGQCFSTTRALAGCKVSVKQIPDITRNGHCFSDGIGKISKFTTRVIAAEMGISDPYGQPPSAYQFRLGGCKGMLTVSSDLIANDVHIRPSQIKFEAEHQRLEIIRWSQLSAATLNRQLILVLSALGVKGQVFHDRLNTMLESINFAMDSDKQAIELLQKFIDPNRMTLALAKMVSAGFRRTNEPFVSSFLALWKSWHQKNLKEKAKILIEQGASLLGVLDETGTLKGHSDRQVPHQRLREDERLALLPEIFVQISSIEKGVRPRVIQGVCIVARNPSLHPGDIRVVRAVDCEALRHLVDVVVFPQNGDRAVTSMCSGGDLDGDDYLVIWDQDLIPKIWHTKPLNYVTRKAPDLDRDVTINDITSFYVTYMKNDSLPRIAHAHMAHGDYLVNGVYEPKCIRLAQLHSDAVDYNKTGIPAVMERGLEPRIWPHFMDKKKKKQTYHSRKILGQLYDVVKTEDFSPKLSNPFDTQILECSLVEESKKFEVFASELKVNYDTSMRRIMAQYGIQTEFEVWSTFVLGHNSMCRDYKLYEDLGKVSSGLKSGIQEQCYKHLGGKRDFGHLAPLAVAMYRITHEQVEAALATLRGENGYDDQDEVQGLSDEQEMEISRLPFISFPWVFDSVLCKIASSPVDELRNALAEAQAVDTRKSQSKFFTHTEVMKMVGRSGNVFTTKLDRDEAETIRAEIGPHEPDHFGAHDLYENDLYQQTLGNGPSPARKEEKQLDDDKDRDIIATVKDDETSIIDKSSVMANELIESVKEGTEGPTEEAGDEDDDEDIGNLEIVEMEGDVKPSAIDELMRLVGNDYDADDEDDW</sequence>
<feature type="compositionally biased region" description="Basic and acidic residues" evidence="9">
    <location>
        <begin position="1254"/>
        <end position="1263"/>
    </location>
</feature>
<organism evidence="13 14">
    <name type="scientific">Penicillium subrubescens</name>
    <dbReference type="NCBI Taxonomy" id="1316194"/>
    <lineage>
        <taxon>Eukaryota</taxon>
        <taxon>Fungi</taxon>
        <taxon>Dikarya</taxon>
        <taxon>Ascomycota</taxon>
        <taxon>Pezizomycotina</taxon>
        <taxon>Eurotiomycetes</taxon>
        <taxon>Eurotiomycetidae</taxon>
        <taxon>Eurotiales</taxon>
        <taxon>Aspergillaceae</taxon>
        <taxon>Penicillium</taxon>
    </lineage>
</organism>
<dbReference type="STRING" id="1316194.A0A1Q5TAV9"/>
<dbReference type="Pfam" id="PF05183">
    <property type="entry name" value="RdRP"/>
    <property type="match status" value="1"/>
</dbReference>
<evidence type="ECO:0000256" key="2">
    <source>
        <dbReference type="ARBA" id="ARBA00022484"/>
    </source>
</evidence>
<evidence type="ECO:0000256" key="3">
    <source>
        <dbReference type="ARBA" id="ARBA00022679"/>
    </source>
</evidence>
<dbReference type="InterPro" id="IPR000504">
    <property type="entry name" value="RRM_dom"/>
</dbReference>
<dbReference type="PANTHER" id="PTHR23079">
    <property type="entry name" value="RNA-DEPENDENT RNA POLYMERASE"/>
    <property type="match status" value="1"/>
</dbReference>
<evidence type="ECO:0000259" key="10">
    <source>
        <dbReference type="Pfam" id="PF00076"/>
    </source>
</evidence>
<evidence type="ECO:0000256" key="5">
    <source>
        <dbReference type="ARBA" id="ARBA00022884"/>
    </source>
</evidence>
<feature type="region of interest" description="Disordered" evidence="9">
    <location>
        <begin position="1294"/>
        <end position="1315"/>
    </location>
</feature>
<keyword evidence="14" id="KW-1185">Reference proteome</keyword>
<gene>
    <name evidence="13" type="ORF">PENSUB_10179</name>
</gene>
<comment type="catalytic activity">
    <reaction evidence="7 8">
        <text>RNA(n) + a ribonucleoside 5'-triphosphate = RNA(n+1) + diphosphate</text>
        <dbReference type="Rhea" id="RHEA:21248"/>
        <dbReference type="Rhea" id="RHEA-COMP:14527"/>
        <dbReference type="Rhea" id="RHEA-COMP:17342"/>
        <dbReference type="ChEBI" id="CHEBI:33019"/>
        <dbReference type="ChEBI" id="CHEBI:61557"/>
        <dbReference type="ChEBI" id="CHEBI:140395"/>
        <dbReference type="EC" id="2.7.7.48"/>
    </reaction>
</comment>
<evidence type="ECO:0000259" key="11">
    <source>
        <dbReference type="Pfam" id="PF05183"/>
    </source>
</evidence>
<dbReference type="EC" id="2.7.7.48" evidence="8"/>
<evidence type="ECO:0000256" key="9">
    <source>
        <dbReference type="SAM" id="MobiDB-lite"/>
    </source>
</evidence>
<proteinExistence type="inferred from homology"/>
<evidence type="ECO:0000256" key="6">
    <source>
        <dbReference type="ARBA" id="ARBA00023158"/>
    </source>
</evidence>
<dbReference type="InterPro" id="IPR057596">
    <property type="entry name" value="RDRP_core"/>
</dbReference>
<evidence type="ECO:0000256" key="1">
    <source>
        <dbReference type="ARBA" id="ARBA00005762"/>
    </source>
</evidence>
<comment type="similarity">
    <text evidence="1 8">Belongs to the RdRP family.</text>
</comment>
<keyword evidence="5 8" id="KW-0694">RNA-binding</keyword>
<dbReference type="Pfam" id="PF26253">
    <property type="entry name" value="RdRP_head"/>
    <property type="match status" value="1"/>
</dbReference>
<dbReference type="SUPFAM" id="SSF54928">
    <property type="entry name" value="RNA-binding domain, RBD"/>
    <property type="match status" value="1"/>
</dbReference>
<reference evidence="13 14" key="1">
    <citation type="submission" date="2016-10" db="EMBL/GenBank/DDBJ databases">
        <title>Genome sequence of the ascomycete fungus Penicillium subrubescens.</title>
        <authorList>
            <person name="De Vries R.P."/>
            <person name="Peng M."/>
            <person name="Dilokpimol A."/>
            <person name="Hilden K."/>
            <person name="Makela M.R."/>
            <person name="Grigoriev I."/>
            <person name="Riley R."/>
            <person name="Granchi Z."/>
        </authorList>
    </citation>
    <scope>NUCLEOTIDE SEQUENCE [LARGE SCALE GENOMIC DNA]</scope>
    <source>
        <strain evidence="13 14">CBS 132785</strain>
    </source>
</reference>
<feature type="compositionally biased region" description="Acidic residues" evidence="9">
    <location>
        <begin position="1302"/>
        <end position="1315"/>
    </location>
</feature>
<dbReference type="GO" id="GO:0003723">
    <property type="term" value="F:RNA binding"/>
    <property type="evidence" value="ECO:0007669"/>
    <property type="project" value="UniProtKB-KW"/>
</dbReference>
<evidence type="ECO:0000256" key="8">
    <source>
        <dbReference type="RuleBase" id="RU363098"/>
    </source>
</evidence>
<dbReference type="InterPro" id="IPR007855">
    <property type="entry name" value="RDRP"/>
</dbReference>
<evidence type="ECO:0000313" key="13">
    <source>
        <dbReference type="EMBL" id="OKO97385.1"/>
    </source>
</evidence>
<evidence type="ECO:0000256" key="7">
    <source>
        <dbReference type="ARBA" id="ARBA00048744"/>
    </source>
</evidence>
<evidence type="ECO:0000259" key="12">
    <source>
        <dbReference type="Pfam" id="PF26253"/>
    </source>
</evidence>
<name>A0A1Q5TAV9_9EURO</name>
<dbReference type="Proteomes" id="UP000186955">
    <property type="component" value="Unassembled WGS sequence"/>
</dbReference>
<protein>
    <recommendedName>
        <fullName evidence="8">RNA-dependent RNA polymerase</fullName>
        <ecNumber evidence="8">2.7.7.48</ecNumber>
    </recommendedName>
</protein>
<dbReference type="InterPro" id="IPR035979">
    <property type="entry name" value="RBD_domain_sf"/>
</dbReference>
<feature type="domain" description="RRM" evidence="10">
    <location>
        <begin position="36"/>
        <end position="82"/>
    </location>
</feature>
<feature type="domain" description="RDRP core" evidence="11">
    <location>
        <begin position="416"/>
        <end position="991"/>
    </location>
</feature>
<evidence type="ECO:0000313" key="14">
    <source>
        <dbReference type="Proteomes" id="UP000186955"/>
    </source>
</evidence>
<comment type="caution">
    <text evidence="13">The sequence shown here is derived from an EMBL/GenBank/DDBJ whole genome shotgun (WGS) entry which is preliminary data.</text>
</comment>
<dbReference type="CDD" id="cd00590">
    <property type="entry name" value="RRM_SF"/>
    <property type="match status" value="1"/>
</dbReference>
<keyword evidence="6" id="KW-0943">RNA-mediated gene silencing</keyword>
<evidence type="ECO:0000256" key="4">
    <source>
        <dbReference type="ARBA" id="ARBA00022695"/>
    </source>
</evidence>
<dbReference type="GO" id="GO:0003968">
    <property type="term" value="F:RNA-directed RNA polymerase activity"/>
    <property type="evidence" value="ECO:0007669"/>
    <property type="project" value="UniProtKB-KW"/>
</dbReference>
<keyword evidence="2 8" id="KW-0696">RNA-directed RNA polymerase</keyword>
<dbReference type="PANTHER" id="PTHR23079:SF55">
    <property type="entry name" value="RNA-DIRECTED RNA POLYMERASE"/>
    <property type="match status" value="1"/>
</dbReference>
<accession>A0A1Q5TAV9</accession>
<dbReference type="GO" id="GO:0030422">
    <property type="term" value="P:siRNA processing"/>
    <property type="evidence" value="ECO:0007669"/>
    <property type="project" value="TreeGrafter"/>
</dbReference>
<keyword evidence="4 8" id="KW-0548">Nucleotidyltransferase</keyword>
<feature type="domain" description="RDRP C-terminal head" evidence="12">
    <location>
        <begin position="1018"/>
        <end position="1166"/>
    </location>
</feature>
<dbReference type="Pfam" id="PF00076">
    <property type="entry name" value="RRM_1"/>
    <property type="match status" value="1"/>
</dbReference>
<dbReference type="InterPro" id="IPR058752">
    <property type="entry name" value="RDRP_C_head"/>
</dbReference>
<keyword evidence="3 8" id="KW-0808">Transferase</keyword>